<protein>
    <submittedName>
        <fullName evidence="2">Uncharacterized protein</fullName>
    </submittedName>
</protein>
<dbReference type="AlphaFoldDB" id="A0A0S2KB31"/>
<keyword evidence="1" id="KW-1133">Transmembrane helix</keyword>
<dbReference type="EMBL" id="CP013189">
    <property type="protein sequence ID" value="ALO45496.1"/>
    <property type="molecule type" value="Genomic_DNA"/>
</dbReference>
<proteinExistence type="predicted"/>
<dbReference type="KEGG" id="pspi:PS2015_822"/>
<keyword evidence="3" id="KW-1185">Reference proteome</keyword>
<dbReference type="Proteomes" id="UP000065641">
    <property type="component" value="Chromosome"/>
</dbReference>
<reference evidence="2 3" key="1">
    <citation type="submission" date="2015-11" db="EMBL/GenBank/DDBJ databases">
        <authorList>
            <person name="Zhang Y."/>
            <person name="Guo Z."/>
        </authorList>
    </citation>
    <scope>NUCLEOTIDE SEQUENCE [LARGE SCALE GENOMIC DNA]</scope>
    <source>
        <strain evidence="2 3">KCTC 32221</strain>
    </source>
</reference>
<name>A0A0S2KB31_9GAMM</name>
<evidence type="ECO:0000313" key="2">
    <source>
        <dbReference type="EMBL" id="ALO45496.1"/>
    </source>
</evidence>
<sequence>MAGTIAVGLIAIAAYLAGVSVWVLLVAITVGTWVEYRWIHKRKEDKSDFQ</sequence>
<keyword evidence="1" id="KW-0472">Membrane</keyword>
<evidence type="ECO:0000313" key="3">
    <source>
        <dbReference type="Proteomes" id="UP000065641"/>
    </source>
</evidence>
<accession>A0A0S2KB31</accession>
<organism evidence="2 3">
    <name type="scientific">Pseudohongiella spirulinae</name>
    <dbReference type="NCBI Taxonomy" id="1249552"/>
    <lineage>
        <taxon>Bacteria</taxon>
        <taxon>Pseudomonadati</taxon>
        <taxon>Pseudomonadota</taxon>
        <taxon>Gammaproteobacteria</taxon>
        <taxon>Pseudomonadales</taxon>
        <taxon>Pseudohongiellaceae</taxon>
        <taxon>Pseudohongiella</taxon>
    </lineage>
</organism>
<gene>
    <name evidence="2" type="ORF">PS2015_822</name>
</gene>
<feature type="transmembrane region" description="Helical" evidence="1">
    <location>
        <begin position="6"/>
        <end position="34"/>
    </location>
</feature>
<evidence type="ECO:0000256" key="1">
    <source>
        <dbReference type="SAM" id="Phobius"/>
    </source>
</evidence>
<dbReference type="RefSeq" id="WP_156412650.1">
    <property type="nucleotide sequence ID" value="NZ_CP013189.1"/>
</dbReference>
<keyword evidence="1" id="KW-0812">Transmembrane</keyword>